<keyword evidence="6 8" id="KW-0808">Transferase</keyword>
<comment type="similarity">
    <text evidence="4 8">Belongs to the SHMT family.</text>
</comment>
<name>A0ABQ7S8L2_9ACAR</name>
<evidence type="ECO:0000256" key="1">
    <source>
        <dbReference type="ARBA" id="ARBA00001933"/>
    </source>
</evidence>
<dbReference type="PANTHER" id="PTHR11680:SF59">
    <property type="entry name" value="SERINE HYDROXYMETHYLTRANSFERASE, CYTOSOLIC"/>
    <property type="match status" value="1"/>
</dbReference>
<evidence type="ECO:0000313" key="10">
    <source>
        <dbReference type="EMBL" id="KAG9509565.1"/>
    </source>
</evidence>
<keyword evidence="7 8" id="KW-0663">Pyridoxal phosphate</keyword>
<evidence type="ECO:0000256" key="2">
    <source>
        <dbReference type="ARBA" id="ARBA00002224"/>
    </source>
</evidence>
<comment type="cofactor">
    <cofactor evidence="1 8">
        <name>pyridoxal 5'-phosphate</name>
        <dbReference type="ChEBI" id="CHEBI:597326"/>
    </cofactor>
</comment>
<gene>
    <name evidence="10" type="primary">SHMT1</name>
    <name evidence="10" type="ORF">GZH46_01910</name>
</gene>
<sequence length="461" mass="50503">MLDQTFAEADPELFALAQREKERQKCGLELIASENFTSKSVLDALGSCLTNKYSEGYPGKRYYGGNQIIDLVELLCQKRALEAFHCNPEDWGVNVQPLSGTPANFVVYTAILGPHGRLLGMDLASGGHLSHGATANGKPISASSLFFEAMNYKTDPKTGLIDYDKLEELAVHFRPRIIVAGISCYPRHLDYKRFREICDKSGAYLMADMAHISGLVSGKACPSPFEYADIVTSTTHKSLRGPRSGLIFYRKGVRSVDPKTNQPILYDLEGPILASQFPKNAGGGHMNSVLSVCTAMKQACTEEFCAYQRQIVNNAKRLAKTLADLGYAIVTGGTDIHIVWVDLRPSKIGGALAARLLEAVSIACNKNTVPGDTSAISPGGIRLGTPALTTRGLVEEDMDRVAEYIHKGIQLAKQVRAQGKSNSMKEFNELMELDPNKAKIDALREEVEAYARDFYMPGYDY</sequence>
<dbReference type="Gene3D" id="3.90.1150.10">
    <property type="entry name" value="Aspartate Aminotransferase, domain 1"/>
    <property type="match status" value="1"/>
</dbReference>
<dbReference type="NCBIfam" id="NF000586">
    <property type="entry name" value="PRK00011.1"/>
    <property type="match status" value="1"/>
</dbReference>
<comment type="pathway">
    <text evidence="3 8">One-carbon metabolism; tetrahydrofolate interconversion.</text>
</comment>
<evidence type="ECO:0000256" key="8">
    <source>
        <dbReference type="RuleBase" id="RU000585"/>
    </source>
</evidence>
<dbReference type="InterPro" id="IPR039429">
    <property type="entry name" value="SHMT-like_dom"/>
</dbReference>
<dbReference type="InterPro" id="IPR015422">
    <property type="entry name" value="PyrdxlP-dep_Trfase_small"/>
</dbReference>
<dbReference type="InterPro" id="IPR019798">
    <property type="entry name" value="Ser_HO-MeTrfase_PLP_BS"/>
</dbReference>
<dbReference type="PANTHER" id="PTHR11680">
    <property type="entry name" value="SERINE HYDROXYMETHYLTRANSFERASE"/>
    <property type="match status" value="1"/>
</dbReference>
<evidence type="ECO:0000259" key="9">
    <source>
        <dbReference type="Pfam" id="PF00464"/>
    </source>
</evidence>
<dbReference type="EMBL" id="JAIFTH010000418">
    <property type="protein sequence ID" value="KAG9509565.1"/>
    <property type="molecule type" value="Genomic_DNA"/>
</dbReference>
<keyword evidence="11" id="KW-1185">Reference proteome</keyword>
<dbReference type="PROSITE" id="PS00096">
    <property type="entry name" value="SHMT"/>
    <property type="match status" value="1"/>
</dbReference>
<proteinExistence type="inferred from homology"/>
<reference evidence="10 11" key="1">
    <citation type="submission" date="2020-10" db="EMBL/GenBank/DDBJ databases">
        <authorList>
            <person name="Klimov P.B."/>
            <person name="Dyachkov S.M."/>
            <person name="Chetverikov P.E."/>
        </authorList>
    </citation>
    <scope>NUCLEOTIDE SEQUENCE [LARGE SCALE GENOMIC DNA]</scope>
    <source>
        <strain evidence="10">BMOC 18-1129-001#AD2665</strain>
        <tissue evidence="10">Entire mites</tissue>
    </source>
</reference>
<accession>A0ABQ7S8L2</accession>
<dbReference type="SUPFAM" id="SSF53383">
    <property type="entry name" value="PLP-dependent transferases"/>
    <property type="match status" value="1"/>
</dbReference>
<feature type="non-terminal residue" evidence="10">
    <location>
        <position position="1"/>
    </location>
</feature>
<comment type="caution">
    <text evidence="10">The sequence shown here is derived from an EMBL/GenBank/DDBJ whole genome shotgun (WGS) entry which is preliminary data.</text>
</comment>
<dbReference type="Pfam" id="PF00464">
    <property type="entry name" value="SHMT"/>
    <property type="match status" value="1"/>
</dbReference>
<dbReference type="InterPro" id="IPR015421">
    <property type="entry name" value="PyrdxlP-dep_Trfase_major"/>
</dbReference>
<evidence type="ECO:0000256" key="7">
    <source>
        <dbReference type="ARBA" id="ARBA00022898"/>
    </source>
</evidence>
<dbReference type="Proteomes" id="UP000825002">
    <property type="component" value="Unassembled WGS sequence"/>
</dbReference>
<comment type="function">
    <text evidence="2 8">Interconversion of serine and glycine.</text>
</comment>
<dbReference type="Gene3D" id="3.40.640.10">
    <property type="entry name" value="Type I PLP-dependent aspartate aminotransferase-like (Major domain)"/>
    <property type="match status" value="1"/>
</dbReference>
<evidence type="ECO:0000313" key="11">
    <source>
        <dbReference type="Proteomes" id="UP000825002"/>
    </source>
</evidence>
<dbReference type="EC" id="2.1.2.1" evidence="8"/>
<protein>
    <recommendedName>
        <fullName evidence="8">Serine hydroxymethyltransferase</fullName>
        <ecNumber evidence="8">2.1.2.1</ecNumber>
    </recommendedName>
</protein>
<evidence type="ECO:0000256" key="6">
    <source>
        <dbReference type="ARBA" id="ARBA00022679"/>
    </source>
</evidence>
<dbReference type="HAMAP" id="MF_00051">
    <property type="entry name" value="SHMT"/>
    <property type="match status" value="1"/>
</dbReference>
<evidence type="ECO:0000256" key="3">
    <source>
        <dbReference type="ARBA" id="ARBA00004777"/>
    </source>
</evidence>
<dbReference type="InterPro" id="IPR001085">
    <property type="entry name" value="Ser_HO-MeTrfase"/>
</dbReference>
<evidence type="ECO:0000256" key="4">
    <source>
        <dbReference type="ARBA" id="ARBA00006376"/>
    </source>
</evidence>
<organism evidence="10 11">
    <name type="scientific">Fragariocoptes setiger</name>
    <dbReference type="NCBI Taxonomy" id="1670756"/>
    <lineage>
        <taxon>Eukaryota</taxon>
        <taxon>Metazoa</taxon>
        <taxon>Ecdysozoa</taxon>
        <taxon>Arthropoda</taxon>
        <taxon>Chelicerata</taxon>
        <taxon>Arachnida</taxon>
        <taxon>Acari</taxon>
        <taxon>Acariformes</taxon>
        <taxon>Trombidiformes</taxon>
        <taxon>Prostigmata</taxon>
        <taxon>Eupodina</taxon>
        <taxon>Eriophyoidea</taxon>
        <taxon>Phytoptidae</taxon>
        <taxon>Fragariocoptes</taxon>
    </lineage>
</organism>
<feature type="domain" description="Serine hydroxymethyltransferase-like" evidence="9">
    <location>
        <begin position="8"/>
        <end position="405"/>
    </location>
</feature>
<comment type="catalytic activity">
    <reaction evidence="8">
        <text>(6R)-5,10-methylene-5,6,7,8-tetrahydrofolate + glycine + H2O = (6S)-5,6,7,8-tetrahydrofolate + L-serine</text>
        <dbReference type="Rhea" id="RHEA:15481"/>
        <dbReference type="ChEBI" id="CHEBI:15377"/>
        <dbReference type="ChEBI" id="CHEBI:15636"/>
        <dbReference type="ChEBI" id="CHEBI:33384"/>
        <dbReference type="ChEBI" id="CHEBI:57305"/>
        <dbReference type="ChEBI" id="CHEBI:57453"/>
        <dbReference type="EC" id="2.1.2.1"/>
    </reaction>
</comment>
<dbReference type="CDD" id="cd00378">
    <property type="entry name" value="SHMT"/>
    <property type="match status" value="1"/>
</dbReference>
<evidence type="ECO:0000256" key="5">
    <source>
        <dbReference type="ARBA" id="ARBA00022563"/>
    </source>
</evidence>
<dbReference type="PIRSF" id="PIRSF000412">
    <property type="entry name" value="SHMT"/>
    <property type="match status" value="1"/>
</dbReference>
<dbReference type="InterPro" id="IPR049943">
    <property type="entry name" value="Ser_HO-MeTrfase-like"/>
</dbReference>
<dbReference type="InterPro" id="IPR015424">
    <property type="entry name" value="PyrdxlP-dep_Trfase"/>
</dbReference>
<keyword evidence="5 8" id="KW-0554">One-carbon metabolism</keyword>